<keyword evidence="5 13" id="KW-0349">Heme</keyword>
<evidence type="ECO:0000256" key="11">
    <source>
        <dbReference type="ARBA" id="ARBA00023033"/>
    </source>
</evidence>
<comment type="caution">
    <text evidence="15">The sequence shown here is derived from an EMBL/GenBank/DDBJ whole genome shotgun (WGS) entry which is preliminary data.</text>
</comment>
<evidence type="ECO:0000256" key="8">
    <source>
        <dbReference type="ARBA" id="ARBA00022848"/>
    </source>
</evidence>
<keyword evidence="8" id="KW-0492">Microsome</keyword>
<dbReference type="Pfam" id="PF00067">
    <property type="entry name" value="p450"/>
    <property type="match status" value="1"/>
</dbReference>
<dbReference type="FunFam" id="1.10.630.10:FF:000238">
    <property type="entry name" value="Cytochrome P450 2A6"/>
    <property type="match status" value="1"/>
</dbReference>
<evidence type="ECO:0000256" key="5">
    <source>
        <dbReference type="ARBA" id="ARBA00022617"/>
    </source>
</evidence>
<evidence type="ECO:0000256" key="13">
    <source>
        <dbReference type="PIRSR" id="PIRSR602401-1"/>
    </source>
</evidence>
<keyword evidence="16" id="KW-1185">Reference proteome</keyword>
<evidence type="ECO:0000256" key="6">
    <source>
        <dbReference type="ARBA" id="ARBA00022723"/>
    </source>
</evidence>
<dbReference type="GO" id="GO:0020037">
    <property type="term" value="F:heme binding"/>
    <property type="evidence" value="ECO:0007669"/>
    <property type="project" value="InterPro"/>
</dbReference>
<dbReference type="EMBL" id="MTYJ01000155">
    <property type="protein sequence ID" value="OQV12037.1"/>
    <property type="molecule type" value="Genomic_DNA"/>
</dbReference>
<dbReference type="PANTHER" id="PTHR24300">
    <property type="entry name" value="CYTOCHROME P450 508A4-RELATED"/>
    <property type="match status" value="1"/>
</dbReference>
<dbReference type="InterPro" id="IPR050182">
    <property type="entry name" value="Cytochrome_P450_fam2"/>
</dbReference>
<dbReference type="GO" id="GO:0005789">
    <property type="term" value="C:endoplasmic reticulum membrane"/>
    <property type="evidence" value="ECO:0007669"/>
    <property type="project" value="UniProtKB-SubCell"/>
</dbReference>
<dbReference type="PROSITE" id="PS00086">
    <property type="entry name" value="CYTOCHROME_P450"/>
    <property type="match status" value="1"/>
</dbReference>
<dbReference type="GO" id="GO:0006082">
    <property type="term" value="P:organic acid metabolic process"/>
    <property type="evidence" value="ECO:0007669"/>
    <property type="project" value="TreeGrafter"/>
</dbReference>
<keyword evidence="11 14" id="KW-0503">Monooxygenase</keyword>
<keyword evidence="12" id="KW-0472">Membrane</keyword>
<comment type="similarity">
    <text evidence="4 14">Belongs to the cytochrome P450 family.</text>
</comment>
<dbReference type="OrthoDB" id="2789670at2759"/>
<dbReference type="InterPro" id="IPR001128">
    <property type="entry name" value="Cyt_P450"/>
</dbReference>
<evidence type="ECO:0000256" key="4">
    <source>
        <dbReference type="ARBA" id="ARBA00010617"/>
    </source>
</evidence>
<dbReference type="AlphaFoldDB" id="A0A1W0WA10"/>
<evidence type="ECO:0000313" key="16">
    <source>
        <dbReference type="Proteomes" id="UP000192578"/>
    </source>
</evidence>
<evidence type="ECO:0000256" key="7">
    <source>
        <dbReference type="ARBA" id="ARBA00022824"/>
    </source>
</evidence>
<reference evidence="16" key="1">
    <citation type="submission" date="2017-01" db="EMBL/GenBank/DDBJ databases">
        <title>Comparative genomics of anhydrobiosis in the tardigrade Hypsibius dujardini.</title>
        <authorList>
            <person name="Yoshida Y."/>
            <person name="Koutsovoulos G."/>
            <person name="Laetsch D."/>
            <person name="Stevens L."/>
            <person name="Kumar S."/>
            <person name="Horikawa D."/>
            <person name="Ishino K."/>
            <person name="Komine S."/>
            <person name="Tomita M."/>
            <person name="Blaxter M."/>
            <person name="Arakawa K."/>
        </authorList>
    </citation>
    <scope>NUCLEOTIDE SEQUENCE [LARGE SCALE GENOMIC DNA]</scope>
    <source>
        <strain evidence="16">Z151</strain>
    </source>
</reference>
<sequence length="356" mass="40461">MGKTWLQDLIIEEARELVADLRNTLAKPVNPMQYLSPTIANVVCAISLGKCFSHKDENFRRLSTLISENSQTAAKNLLVEYFPFLRFVPFTRFSERYQAWMTNMADLSAFFKPLIQQHKQTLYEGEPRDYLHAYMLESEKQKDNPTTSFTSEQLLISIADLVGAGTDTTATTLAWAILYLIENPAVHERVQKEIDGVLGDGRYPTLNDRGSLPYTQATIFEVQRLANLIAVVQRRAMQEVTLSEYALPAGTDVVFLFSAVHEDPQFFPQPLAFKPERFLDESGKLRSRIEGFIPFSIGKRACLGEALAKMELYIFFVSLVKNFRFVVPPEEAVNSNDSLLFVVNSPVPYHVIFEPR</sequence>
<evidence type="ECO:0000313" key="15">
    <source>
        <dbReference type="EMBL" id="OQV12037.1"/>
    </source>
</evidence>
<dbReference type="PRINTS" id="PR00385">
    <property type="entry name" value="P450"/>
</dbReference>
<dbReference type="Gene3D" id="1.10.630.10">
    <property type="entry name" value="Cytochrome P450"/>
    <property type="match status" value="1"/>
</dbReference>
<evidence type="ECO:0000256" key="9">
    <source>
        <dbReference type="ARBA" id="ARBA00023002"/>
    </source>
</evidence>
<keyword evidence="7" id="KW-0256">Endoplasmic reticulum</keyword>
<dbReference type="GO" id="GO:0016712">
    <property type="term" value="F:oxidoreductase activity, acting on paired donors, with incorporation or reduction of molecular oxygen, reduced flavin or flavoprotein as one donor, and incorporation of one atom of oxygen"/>
    <property type="evidence" value="ECO:0007669"/>
    <property type="project" value="TreeGrafter"/>
</dbReference>
<comment type="cofactor">
    <cofactor evidence="1 13">
        <name>heme</name>
        <dbReference type="ChEBI" id="CHEBI:30413"/>
    </cofactor>
</comment>
<evidence type="ECO:0000256" key="1">
    <source>
        <dbReference type="ARBA" id="ARBA00001971"/>
    </source>
</evidence>
<evidence type="ECO:0000256" key="10">
    <source>
        <dbReference type="ARBA" id="ARBA00023004"/>
    </source>
</evidence>
<evidence type="ECO:0000256" key="12">
    <source>
        <dbReference type="ARBA" id="ARBA00023136"/>
    </source>
</evidence>
<evidence type="ECO:0000256" key="14">
    <source>
        <dbReference type="RuleBase" id="RU000461"/>
    </source>
</evidence>
<dbReference type="GO" id="GO:0008395">
    <property type="term" value="F:steroid hydroxylase activity"/>
    <property type="evidence" value="ECO:0007669"/>
    <property type="project" value="TreeGrafter"/>
</dbReference>
<dbReference type="PANTHER" id="PTHR24300:SF403">
    <property type="entry name" value="CYTOCHROME P450 306A1"/>
    <property type="match status" value="1"/>
</dbReference>
<name>A0A1W0WA10_HYPEX</name>
<keyword evidence="6 13" id="KW-0479">Metal-binding</keyword>
<keyword evidence="10 13" id="KW-0408">Iron</keyword>
<dbReference type="GO" id="GO:0005506">
    <property type="term" value="F:iron ion binding"/>
    <property type="evidence" value="ECO:0007669"/>
    <property type="project" value="InterPro"/>
</dbReference>
<protein>
    <submittedName>
        <fullName evidence="15">Cytochrome P450 2B12</fullName>
    </submittedName>
</protein>
<gene>
    <name evidence="15" type="ORF">BV898_13687</name>
</gene>
<dbReference type="GO" id="GO:0006805">
    <property type="term" value="P:xenobiotic metabolic process"/>
    <property type="evidence" value="ECO:0007669"/>
    <property type="project" value="TreeGrafter"/>
</dbReference>
<comment type="subcellular location">
    <subcellularLocation>
        <location evidence="3">Endoplasmic reticulum membrane</location>
        <topology evidence="3">Peripheral membrane protein</topology>
    </subcellularLocation>
    <subcellularLocation>
        <location evidence="2">Microsome membrane</location>
        <topology evidence="2">Peripheral membrane protein</topology>
    </subcellularLocation>
</comment>
<accession>A0A1W0WA10</accession>
<dbReference type="Proteomes" id="UP000192578">
    <property type="component" value="Unassembled WGS sequence"/>
</dbReference>
<keyword evidence="9 14" id="KW-0560">Oxidoreductase</keyword>
<organism evidence="15 16">
    <name type="scientific">Hypsibius exemplaris</name>
    <name type="common">Freshwater tardigrade</name>
    <dbReference type="NCBI Taxonomy" id="2072580"/>
    <lineage>
        <taxon>Eukaryota</taxon>
        <taxon>Metazoa</taxon>
        <taxon>Ecdysozoa</taxon>
        <taxon>Tardigrada</taxon>
        <taxon>Eutardigrada</taxon>
        <taxon>Parachela</taxon>
        <taxon>Hypsibioidea</taxon>
        <taxon>Hypsibiidae</taxon>
        <taxon>Hypsibius</taxon>
    </lineage>
</organism>
<evidence type="ECO:0000256" key="3">
    <source>
        <dbReference type="ARBA" id="ARBA00004406"/>
    </source>
</evidence>
<dbReference type="InterPro" id="IPR036396">
    <property type="entry name" value="Cyt_P450_sf"/>
</dbReference>
<dbReference type="InterPro" id="IPR017972">
    <property type="entry name" value="Cyt_P450_CS"/>
</dbReference>
<dbReference type="InterPro" id="IPR002401">
    <property type="entry name" value="Cyt_P450_E_grp-I"/>
</dbReference>
<evidence type="ECO:0000256" key="2">
    <source>
        <dbReference type="ARBA" id="ARBA00004174"/>
    </source>
</evidence>
<feature type="binding site" description="axial binding residue" evidence="13">
    <location>
        <position position="302"/>
    </location>
    <ligand>
        <name>heme</name>
        <dbReference type="ChEBI" id="CHEBI:30413"/>
    </ligand>
    <ligandPart>
        <name>Fe</name>
        <dbReference type="ChEBI" id="CHEBI:18248"/>
    </ligandPart>
</feature>
<dbReference type="SUPFAM" id="SSF48264">
    <property type="entry name" value="Cytochrome P450"/>
    <property type="match status" value="1"/>
</dbReference>
<proteinExistence type="inferred from homology"/>
<dbReference type="PRINTS" id="PR00463">
    <property type="entry name" value="EP450I"/>
</dbReference>